<dbReference type="InterPro" id="IPR016156">
    <property type="entry name" value="FAD/NAD-linked_Rdtase_dimer_sf"/>
</dbReference>
<evidence type="ECO:0000256" key="9">
    <source>
        <dbReference type="ARBA" id="ARBA00022723"/>
    </source>
</evidence>
<organism evidence="22 23">
    <name type="scientific">Halalkalibacter kiskunsagensis</name>
    <dbReference type="NCBI Taxonomy" id="1548599"/>
    <lineage>
        <taxon>Bacteria</taxon>
        <taxon>Bacillati</taxon>
        <taxon>Bacillota</taxon>
        <taxon>Bacilli</taxon>
        <taxon>Bacillales</taxon>
        <taxon>Bacillaceae</taxon>
        <taxon>Halalkalibacter</taxon>
    </lineage>
</organism>
<evidence type="ECO:0000256" key="3">
    <source>
        <dbReference type="ARBA" id="ARBA00001974"/>
    </source>
</evidence>
<evidence type="ECO:0000256" key="6">
    <source>
        <dbReference type="ARBA" id="ARBA00022617"/>
    </source>
</evidence>
<keyword evidence="10 16" id="KW-0274">FAD</keyword>
<evidence type="ECO:0000256" key="13">
    <source>
        <dbReference type="ARBA" id="ARBA00023014"/>
    </source>
</evidence>
<dbReference type="PRINTS" id="PR00411">
    <property type="entry name" value="PNDRDTASEI"/>
</dbReference>
<dbReference type="CDD" id="cd19943">
    <property type="entry name" value="NirB_Fer2_BFD-like_1"/>
    <property type="match status" value="1"/>
</dbReference>
<dbReference type="PRINTS" id="PR00368">
    <property type="entry name" value="FADPNR"/>
</dbReference>
<dbReference type="PIRSF" id="PIRSF037149">
    <property type="entry name" value="NirB"/>
    <property type="match status" value="1"/>
</dbReference>
<dbReference type="SUPFAM" id="SSF51905">
    <property type="entry name" value="FAD/NAD(P)-binding domain"/>
    <property type="match status" value="2"/>
</dbReference>
<dbReference type="InterPro" id="IPR041575">
    <property type="entry name" value="Rubredoxin_C"/>
</dbReference>
<evidence type="ECO:0000259" key="17">
    <source>
        <dbReference type="Pfam" id="PF01077"/>
    </source>
</evidence>
<feature type="domain" description="BFD-like [2Fe-2S]-binding" evidence="19">
    <location>
        <begin position="413"/>
        <end position="461"/>
    </location>
</feature>
<evidence type="ECO:0000256" key="16">
    <source>
        <dbReference type="PIRNR" id="PIRNR037149"/>
    </source>
</evidence>
<name>A0ABV6K9M6_9BACI</name>
<comment type="cofactor">
    <cofactor evidence="2">
        <name>[4Fe-4S] cluster</name>
        <dbReference type="ChEBI" id="CHEBI:49883"/>
    </cofactor>
</comment>
<evidence type="ECO:0000256" key="5">
    <source>
        <dbReference type="ARBA" id="ARBA00010429"/>
    </source>
</evidence>
<evidence type="ECO:0000256" key="7">
    <source>
        <dbReference type="ARBA" id="ARBA00022630"/>
    </source>
</evidence>
<evidence type="ECO:0000256" key="1">
    <source>
        <dbReference type="ARBA" id="ARBA00001929"/>
    </source>
</evidence>
<evidence type="ECO:0000256" key="12">
    <source>
        <dbReference type="ARBA" id="ARBA00023004"/>
    </source>
</evidence>
<dbReference type="RefSeq" id="WP_335963320.1">
    <property type="nucleotide sequence ID" value="NZ_JAXBLX010000047.1"/>
</dbReference>
<dbReference type="InterPro" id="IPR041854">
    <property type="entry name" value="BFD-like_2Fe2S-bd_dom_sf"/>
</dbReference>
<dbReference type="Pfam" id="PF07992">
    <property type="entry name" value="Pyr_redox_2"/>
    <property type="match status" value="1"/>
</dbReference>
<keyword evidence="12" id="KW-0408">Iron</keyword>
<dbReference type="Gene3D" id="3.30.390.30">
    <property type="match status" value="1"/>
</dbReference>
<comment type="pathway">
    <text evidence="4">Nitrogen metabolism; nitrate reduction (assimilation).</text>
</comment>
<dbReference type="Gene3D" id="1.10.10.1100">
    <property type="entry name" value="BFD-like [2Fe-2S]-binding domain"/>
    <property type="match status" value="1"/>
</dbReference>
<reference evidence="22 23" key="1">
    <citation type="submission" date="2024-09" db="EMBL/GenBank/DDBJ databases">
        <authorList>
            <person name="Sun Q."/>
            <person name="Mori K."/>
        </authorList>
    </citation>
    <scope>NUCLEOTIDE SEQUENCE [LARGE SCALE GENOMIC DNA]</scope>
    <source>
        <strain evidence="22 23">NCAIM B.02610</strain>
    </source>
</reference>
<dbReference type="InterPro" id="IPR023753">
    <property type="entry name" value="FAD/NAD-binding_dom"/>
</dbReference>
<evidence type="ECO:0000313" key="23">
    <source>
        <dbReference type="Proteomes" id="UP001589838"/>
    </source>
</evidence>
<proteinExistence type="inferred from homology"/>
<keyword evidence="23" id="KW-1185">Reference proteome</keyword>
<comment type="cofactor">
    <cofactor evidence="3 16">
        <name>FAD</name>
        <dbReference type="ChEBI" id="CHEBI:57692"/>
    </cofactor>
</comment>
<dbReference type="InterPro" id="IPR036188">
    <property type="entry name" value="FAD/NAD-bd_sf"/>
</dbReference>
<evidence type="ECO:0000259" key="20">
    <source>
        <dbReference type="Pfam" id="PF07992"/>
    </source>
</evidence>
<dbReference type="InterPro" id="IPR012744">
    <property type="entry name" value="Nitri_red_NirB"/>
</dbReference>
<accession>A0ABV6K9M6</accession>
<feature type="domain" description="FAD/NAD(P)-binding" evidence="20">
    <location>
        <begin position="5"/>
        <end position="282"/>
    </location>
</feature>
<keyword evidence="7 16" id="KW-0285">Flavoprotein</keyword>
<dbReference type="InterPro" id="IPR006067">
    <property type="entry name" value="NO2/SO3_Rdtase_4Fe4S_dom"/>
</dbReference>
<dbReference type="Gene3D" id="3.30.413.10">
    <property type="entry name" value="Sulfite Reductase Hemoprotein, domain 1"/>
    <property type="match status" value="1"/>
</dbReference>
<sequence>MEKQKLVLIGNGMAGINCIEEILKNNPNMYEVTVFGSEPHYNYNRIMLSTVLQGDTKVEDITLHNRSWYEKNDIQLYTGETVVKVDKEKKVVRTDQSREVTYDKLIFATGSNPFVLPIPGADKEGVVSFRTIEDCQKIINISNGYKKAVVIGGGLLGLEAARGLLNLGMSVDVVHIAEHIMERQLDQTASNMLRQELESQGMNFLLNKATEEIIGESRVEGLRFKDGSVVETDAVIMAVGVRPNVQMAKDSGIETNRAILVNDYLQTSEPDIYAVGECVEHRGMVYGLVKPLYEQGRILAQHICGVEESGYQGSTLSTQLKISGVDVFSVGQFQPDEETKTITQYDELAGIYKKIVLKEDKVIGSVLFGDTKAGNKLLDMISKQKVITDEEKIMILQSSSQDSQVASMEQTDLICNCNAVTKGTIIEACQTQGLTTVEEVKKCTKASTACGGCKPLVTDLLSYIQSDDFDEVIEKETMCSCTTLTDEEIVTEMQLLDLRTVHEVMSELGWKNEEGCSTCIPALQYYLGMIYPEYETKQESLFLNDRKNATLQSDGTYSLTPQMYGGVTNAEELRKIADVVEKYRIPNVAITSEQRVHLFGVKEEDLEPIWNDLDMHLSSTYGNTVQNIKTCIGETVCKCEKHNALELAVKVEKKTEYLTTPYRIKMGISACMHNGAGSTTKDIGVIQFDRGFEIYVGGSSGRNVRSGQLLCVTDTEQEVFELICGFIQYYRETAKYSERTWEWMDRINLLHIREVLFDHDLRQQLLANLEHDVNQNKKVLEKTVT</sequence>
<dbReference type="Pfam" id="PF03460">
    <property type="entry name" value="NIR_SIR_ferr"/>
    <property type="match status" value="1"/>
</dbReference>
<gene>
    <name evidence="22" type="primary">nirB</name>
    <name evidence="22" type="ORF">ACFFHM_05615</name>
</gene>
<evidence type="ECO:0000259" key="19">
    <source>
        <dbReference type="Pfam" id="PF04324"/>
    </source>
</evidence>
<keyword evidence="6" id="KW-0349">Heme</keyword>
<comment type="similarity">
    <text evidence="5">Belongs to the nitrite and sulfite reductase 4Fe-4S domain family.</text>
</comment>
<keyword evidence="11" id="KW-0560">Oxidoreductase</keyword>
<dbReference type="SUPFAM" id="SSF56014">
    <property type="entry name" value="Nitrite and sulphite reductase 4Fe-4S domain-like"/>
    <property type="match status" value="1"/>
</dbReference>
<evidence type="ECO:0000256" key="11">
    <source>
        <dbReference type="ARBA" id="ARBA00023002"/>
    </source>
</evidence>
<dbReference type="Pfam" id="PF18267">
    <property type="entry name" value="Rubredoxin_C"/>
    <property type="match status" value="1"/>
</dbReference>
<evidence type="ECO:0000256" key="8">
    <source>
        <dbReference type="ARBA" id="ARBA00022714"/>
    </source>
</evidence>
<comment type="caution">
    <text evidence="22">The sequence shown here is derived from an EMBL/GenBank/DDBJ whole genome shotgun (WGS) entry which is preliminary data.</text>
</comment>
<evidence type="ECO:0000256" key="10">
    <source>
        <dbReference type="ARBA" id="ARBA00022827"/>
    </source>
</evidence>
<evidence type="ECO:0000256" key="2">
    <source>
        <dbReference type="ARBA" id="ARBA00001966"/>
    </source>
</evidence>
<protein>
    <submittedName>
        <fullName evidence="22">Nitrite reductase large subunit NirB</fullName>
    </submittedName>
</protein>
<evidence type="ECO:0000256" key="14">
    <source>
        <dbReference type="ARBA" id="ARBA00023063"/>
    </source>
</evidence>
<keyword evidence="13" id="KW-0411">Iron-sulfur</keyword>
<feature type="domain" description="BFD-like [2Fe-2S]-binding" evidence="19">
    <location>
        <begin position="478"/>
        <end position="527"/>
    </location>
</feature>
<dbReference type="Proteomes" id="UP001589838">
    <property type="component" value="Unassembled WGS sequence"/>
</dbReference>
<feature type="domain" description="NADH-rubredoxin oxidoreductase C-terminal" evidence="21">
    <location>
        <begin position="317"/>
        <end position="385"/>
    </location>
</feature>
<feature type="domain" description="Nitrite/sulphite reductase 4Fe-4S" evidence="17">
    <location>
        <begin position="622"/>
        <end position="761"/>
    </location>
</feature>
<dbReference type="Gene3D" id="3.50.50.60">
    <property type="entry name" value="FAD/NAD(P)-binding domain"/>
    <property type="match status" value="2"/>
</dbReference>
<dbReference type="NCBIfam" id="TIGR02374">
    <property type="entry name" value="nitri_red_nirB"/>
    <property type="match status" value="1"/>
</dbReference>
<keyword evidence="9" id="KW-0479">Metal-binding</keyword>
<evidence type="ECO:0000256" key="4">
    <source>
        <dbReference type="ARBA" id="ARBA00005096"/>
    </source>
</evidence>
<keyword evidence="14 16" id="KW-0534">Nitrate assimilation</keyword>
<dbReference type="Pfam" id="PF04324">
    <property type="entry name" value="Fer2_BFD"/>
    <property type="match status" value="2"/>
</dbReference>
<dbReference type="PANTHER" id="PTHR43809:SF1">
    <property type="entry name" value="NITRITE REDUCTASE (NADH) LARGE SUBUNIT"/>
    <property type="match status" value="1"/>
</dbReference>
<evidence type="ECO:0000259" key="21">
    <source>
        <dbReference type="Pfam" id="PF18267"/>
    </source>
</evidence>
<dbReference type="InterPro" id="IPR036136">
    <property type="entry name" value="Nit/Sulf_reduc_fer-like_dom_sf"/>
</dbReference>
<dbReference type="InterPro" id="IPR045854">
    <property type="entry name" value="NO2/SO3_Rdtase_4Fe4S_sf"/>
</dbReference>
<dbReference type="InterPro" id="IPR017121">
    <property type="entry name" value="Nitrite_Rdtase_lsu"/>
</dbReference>
<evidence type="ECO:0000256" key="15">
    <source>
        <dbReference type="ARBA" id="ARBA00034078"/>
    </source>
</evidence>
<keyword evidence="8" id="KW-0001">2Fe-2S</keyword>
<feature type="domain" description="Nitrite/Sulfite reductase ferredoxin-like" evidence="18">
    <location>
        <begin position="552"/>
        <end position="614"/>
    </location>
</feature>
<dbReference type="InterPro" id="IPR007419">
    <property type="entry name" value="BFD-like_2Fe2S-bd_dom"/>
</dbReference>
<evidence type="ECO:0000259" key="18">
    <source>
        <dbReference type="Pfam" id="PF03460"/>
    </source>
</evidence>
<dbReference type="PANTHER" id="PTHR43809">
    <property type="entry name" value="NITRITE REDUCTASE (NADH) LARGE SUBUNIT"/>
    <property type="match status" value="1"/>
</dbReference>
<dbReference type="InterPro" id="IPR052034">
    <property type="entry name" value="NasD-like"/>
</dbReference>
<comment type="cofactor">
    <cofactor evidence="1">
        <name>siroheme</name>
        <dbReference type="ChEBI" id="CHEBI:60052"/>
    </cofactor>
</comment>
<dbReference type="EMBL" id="JBHLUX010000016">
    <property type="protein sequence ID" value="MFC0470017.1"/>
    <property type="molecule type" value="Genomic_DNA"/>
</dbReference>
<dbReference type="InterPro" id="IPR005117">
    <property type="entry name" value="NiRdtase/SiRdtase_haem-b_fer"/>
</dbReference>
<dbReference type="CDD" id="cd19944">
    <property type="entry name" value="NirB_Fer2_BFD-like_2"/>
    <property type="match status" value="1"/>
</dbReference>
<dbReference type="Pfam" id="PF01077">
    <property type="entry name" value="NIR_SIR"/>
    <property type="match status" value="1"/>
</dbReference>
<evidence type="ECO:0000313" key="22">
    <source>
        <dbReference type="EMBL" id="MFC0470017.1"/>
    </source>
</evidence>
<comment type="cofactor">
    <cofactor evidence="15">
        <name>[2Fe-2S] cluster</name>
        <dbReference type="ChEBI" id="CHEBI:190135"/>
    </cofactor>
</comment>
<dbReference type="SUPFAM" id="SSF55124">
    <property type="entry name" value="Nitrite/Sulfite reductase N-terminal domain-like"/>
    <property type="match status" value="1"/>
</dbReference>